<keyword evidence="3" id="KW-1185">Reference proteome</keyword>
<dbReference type="VEuPathDB" id="AmoebaDB:NfTy_008870"/>
<accession>A0A6A5BGF0</accession>
<name>A0A6A5BGF0_NAEFO</name>
<evidence type="ECO:0000313" key="2">
    <source>
        <dbReference type="EMBL" id="KAF0973726.1"/>
    </source>
</evidence>
<proteinExistence type="predicted"/>
<dbReference type="InterPro" id="IPR036047">
    <property type="entry name" value="F-box-like_dom_sf"/>
</dbReference>
<feature type="region of interest" description="Disordered" evidence="1">
    <location>
        <begin position="301"/>
        <end position="320"/>
    </location>
</feature>
<dbReference type="OMA" id="SDNKERC"/>
<dbReference type="RefSeq" id="XP_044558439.1">
    <property type="nucleotide sequence ID" value="XM_044710823.1"/>
</dbReference>
<organism evidence="2 3">
    <name type="scientific">Naegleria fowleri</name>
    <name type="common">Brain eating amoeba</name>
    <dbReference type="NCBI Taxonomy" id="5763"/>
    <lineage>
        <taxon>Eukaryota</taxon>
        <taxon>Discoba</taxon>
        <taxon>Heterolobosea</taxon>
        <taxon>Tetramitia</taxon>
        <taxon>Eutetramitia</taxon>
        <taxon>Vahlkampfiidae</taxon>
        <taxon>Naegleria</taxon>
    </lineage>
</organism>
<evidence type="ECO:0008006" key="4">
    <source>
        <dbReference type="Google" id="ProtNLM"/>
    </source>
</evidence>
<dbReference type="VEuPathDB" id="AmoebaDB:FDP41_007113"/>
<dbReference type="SUPFAM" id="SSF81383">
    <property type="entry name" value="F-box domain"/>
    <property type="match status" value="1"/>
</dbReference>
<gene>
    <name evidence="2" type="ORF">FDP41_007113</name>
</gene>
<dbReference type="OrthoDB" id="10399665at2759"/>
<dbReference type="Proteomes" id="UP000444721">
    <property type="component" value="Unassembled WGS sequence"/>
</dbReference>
<reference evidence="2 3" key="1">
    <citation type="journal article" date="2019" name="Sci. Rep.">
        <title>Nanopore sequencing improves the draft genome of the human pathogenic amoeba Naegleria fowleri.</title>
        <authorList>
            <person name="Liechti N."/>
            <person name="Schurch N."/>
            <person name="Bruggmann R."/>
            <person name="Wittwer M."/>
        </authorList>
    </citation>
    <scope>NUCLEOTIDE SEQUENCE [LARGE SCALE GENOMIC DNA]</scope>
    <source>
        <strain evidence="2 3">ATCC 30894</strain>
    </source>
</reference>
<feature type="compositionally biased region" description="Low complexity" evidence="1">
    <location>
        <begin position="350"/>
        <end position="376"/>
    </location>
</feature>
<feature type="region of interest" description="Disordered" evidence="1">
    <location>
        <begin position="335"/>
        <end position="383"/>
    </location>
</feature>
<dbReference type="VEuPathDB" id="AmoebaDB:NF0076210"/>
<protein>
    <recommendedName>
        <fullName evidence="4">F-box domain-containing protein</fullName>
    </recommendedName>
</protein>
<evidence type="ECO:0000256" key="1">
    <source>
        <dbReference type="SAM" id="MobiDB-lite"/>
    </source>
</evidence>
<feature type="compositionally biased region" description="Low complexity" evidence="1">
    <location>
        <begin position="598"/>
        <end position="610"/>
    </location>
</feature>
<evidence type="ECO:0000313" key="3">
    <source>
        <dbReference type="Proteomes" id="UP000444721"/>
    </source>
</evidence>
<feature type="region of interest" description="Disordered" evidence="1">
    <location>
        <begin position="595"/>
        <end position="626"/>
    </location>
</feature>
<dbReference type="EMBL" id="VFQX01000058">
    <property type="protein sequence ID" value="KAF0973726.1"/>
    <property type="molecule type" value="Genomic_DNA"/>
</dbReference>
<sequence length="787" mass="91636">MARVNEFLKQSSLIRGEEDEESDLSTSSFCSQQTHLKTLNSSSLSGVDTPHDLTRCKHTFHNSSQIPLPDEIIQYHIAPYMDVKTLCSKFFLLSSYLKKLVDENHIWKERFFRVLPYSQFDFFENNPIYWKKCYHSEVTRRYFSSLNTAHQDRIYPSLDELSVSFKDLYRTLYVEGKLSKQRLLNSGNYKRDQYSHHITYYYLIDMFESVKLEHDQLRCIEQFFGQQVGPGVEFFRGRTREKGALHDDETREYYGVFGLVVGVYFVMFQEWMSNDLRAHVFGRKINHRMVETYDLNHLQQNHHDHTNLPSSHHHLDHHHHRHNNMLHIRTYPSTNFQSQQQHAAPLWNDSSSSGSGSHSCPSSVTNTTTATSTTTTLNRPMRMRGSFKRIPLFASTPRHHHPHWLLHEADRDDEEGDDDTDFLMEDEDAVMTATNTTNNTNNMHESSSSMLSPSNHDLLMQDEDEEIQQVTSSSCPLNHVFPQYLFLSQPTEDKWDQQQKHDSPVSVVIHGVWSDNKERCGLFTSENIDWSTTVFDLSTLGSKLYDINYKRLYSVENEVKMFSRMTAFKYWRMVVNYSLGLPSYREEEGWNLHQQNLSTSSSGSSTGSSSADGNRDAMQQQSQQQHAHSYAVREYNVTFDCDTYLRGEAALCHHHHHHGMDPHLHQGGPSQQQHAPHFQIVGNAMDSYISFNMLSRGEHIFLAWCQFDHMKQESKIKTKSALRSKIIYPNNRRDSFACLEPPSVNLNVNEFRLSGIILDREGIKGHLTLEPLPMNHQHHHHHHHVNQ</sequence>
<dbReference type="AlphaFoldDB" id="A0A6A5BGF0"/>
<dbReference type="GeneID" id="68114331"/>
<feature type="compositionally biased region" description="Basic residues" evidence="1">
    <location>
        <begin position="311"/>
        <end position="320"/>
    </location>
</feature>
<comment type="caution">
    <text evidence="2">The sequence shown here is derived from an EMBL/GenBank/DDBJ whole genome shotgun (WGS) entry which is preliminary data.</text>
</comment>